<comment type="similarity">
    <text evidence="12 13">Belongs to the DnaG primase family.</text>
</comment>
<evidence type="ECO:0000313" key="17">
    <source>
        <dbReference type="Proteomes" id="UP000761380"/>
    </source>
</evidence>
<keyword evidence="10 12" id="KW-0238">DNA-binding</keyword>
<comment type="catalytic activity">
    <reaction evidence="12">
        <text>ssDNA + n NTP = ssDNA/pppN(pN)n-1 hybrid + (n-1) diphosphate.</text>
        <dbReference type="EC" id="2.7.7.101"/>
    </reaction>
</comment>
<dbReference type="InterPro" id="IPR006171">
    <property type="entry name" value="TOPRIM_dom"/>
</dbReference>
<keyword evidence="3 12" id="KW-0808">Transferase</keyword>
<evidence type="ECO:0000256" key="9">
    <source>
        <dbReference type="ARBA" id="ARBA00022842"/>
    </source>
</evidence>
<dbReference type="InterPro" id="IPR030846">
    <property type="entry name" value="DnaG_bac"/>
</dbReference>
<dbReference type="GO" id="GO:0003899">
    <property type="term" value="F:DNA-directed RNA polymerase activity"/>
    <property type="evidence" value="ECO:0007669"/>
    <property type="project" value="UniProtKB-UniRule"/>
</dbReference>
<dbReference type="Proteomes" id="UP000761380">
    <property type="component" value="Unassembled WGS sequence"/>
</dbReference>
<dbReference type="PROSITE" id="PS50880">
    <property type="entry name" value="TOPRIM"/>
    <property type="match status" value="1"/>
</dbReference>
<feature type="domain" description="Toprim" evidence="15">
    <location>
        <begin position="261"/>
        <end position="342"/>
    </location>
</feature>
<dbReference type="Gene3D" id="3.90.980.10">
    <property type="entry name" value="DNA primase, catalytic core, N-terminal domain"/>
    <property type="match status" value="1"/>
</dbReference>
<evidence type="ECO:0000259" key="15">
    <source>
        <dbReference type="PROSITE" id="PS50880"/>
    </source>
</evidence>
<evidence type="ECO:0000256" key="1">
    <source>
        <dbReference type="ARBA" id="ARBA00022478"/>
    </source>
</evidence>
<dbReference type="GO" id="GO:0008270">
    <property type="term" value="F:zinc ion binding"/>
    <property type="evidence" value="ECO:0007669"/>
    <property type="project" value="UniProtKB-UniRule"/>
</dbReference>
<dbReference type="GO" id="GO:0000428">
    <property type="term" value="C:DNA-directed RNA polymerase complex"/>
    <property type="evidence" value="ECO:0007669"/>
    <property type="project" value="UniProtKB-KW"/>
</dbReference>
<comment type="caution">
    <text evidence="16">The sequence shown here is derived from an EMBL/GenBank/DDBJ whole genome shotgun (WGS) entry which is preliminary data.</text>
</comment>
<reference evidence="16" key="1">
    <citation type="submission" date="2019-04" db="EMBL/GenBank/DDBJ databases">
        <title>Evolution of Biomass-Degrading Anaerobic Consortia Revealed by Metagenomics.</title>
        <authorList>
            <person name="Peng X."/>
        </authorList>
    </citation>
    <scope>NUCLEOTIDE SEQUENCE</scope>
    <source>
        <strain evidence="16">SIG240</strain>
    </source>
</reference>
<dbReference type="NCBIfam" id="TIGR01391">
    <property type="entry name" value="dnaG"/>
    <property type="match status" value="1"/>
</dbReference>
<dbReference type="GO" id="GO:1990077">
    <property type="term" value="C:primosome complex"/>
    <property type="evidence" value="ECO:0007669"/>
    <property type="project" value="UniProtKB-KW"/>
</dbReference>
<keyword evidence="9" id="KW-0460">Magnesium</keyword>
<accession>A0A928A121</accession>
<dbReference type="Gene3D" id="3.40.1360.10">
    <property type="match status" value="1"/>
</dbReference>
<dbReference type="InterPro" id="IPR006295">
    <property type="entry name" value="DNA_primase_DnaG"/>
</dbReference>
<evidence type="ECO:0000256" key="6">
    <source>
        <dbReference type="ARBA" id="ARBA00022723"/>
    </source>
</evidence>
<dbReference type="SMART" id="SM00493">
    <property type="entry name" value="TOPRIM"/>
    <property type="match status" value="1"/>
</dbReference>
<dbReference type="SMART" id="SM00400">
    <property type="entry name" value="ZnF_CHCC"/>
    <property type="match status" value="1"/>
</dbReference>
<dbReference type="AlphaFoldDB" id="A0A928A121"/>
<keyword evidence="1 12" id="KW-0240">DNA-directed RNA polymerase</keyword>
<evidence type="ECO:0000256" key="4">
    <source>
        <dbReference type="ARBA" id="ARBA00022695"/>
    </source>
</evidence>
<keyword evidence="8 12" id="KW-0862">Zinc</keyword>
<evidence type="ECO:0000256" key="2">
    <source>
        <dbReference type="ARBA" id="ARBA00022515"/>
    </source>
</evidence>
<dbReference type="GO" id="GO:0005737">
    <property type="term" value="C:cytoplasm"/>
    <property type="evidence" value="ECO:0007669"/>
    <property type="project" value="TreeGrafter"/>
</dbReference>
<dbReference type="InterPro" id="IPR036977">
    <property type="entry name" value="DNA_primase_Znf_CHC2"/>
</dbReference>
<evidence type="ECO:0000256" key="7">
    <source>
        <dbReference type="ARBA" id="ARBA00022771"/>
    </source>
</evidence>
<dbReference type="SUPFAM" id="SSF57783">
    <property type="entry name" value="Zinc beta-ribbon"/>
    <property type="match status" value="1"/>
</dbReference>
<dbReference type="Gene3D" id="3.90.580.10">
    <property type="entry name" value="Zinc finger, CHC2-type domain"/>
    <property type="match status" value="1"/>
</dbReference>
<comment type="cofactor">
    <cofactor evidence="12 13 14">
        <name>Zn(2+)</name>
        <dbReference type="ChEBI" id="CHEBI:29105"/>
    </cofactor>
    <text evidence="12 13 14">Binds 1 zinc ion per monomer.</text>
</comment>
<gene>
    <name evidence="12" type="primary">dnaG</name>
    <name evidence="16" type="ORF">E7201_04095</name>
</gene>
<keyword evidence="11 12" id="KW-0804">Transcription</keyword>
<dbReference type="EMBL" id="SVBY01000020">
    <property type="protein sequence ID" value="MBE6092347.1"/>
    <property type="molecule type" value="Genomic_DNA"/>
</dbReference>
<comment type="function">
    <text evidence="12 13">RNA polymerase that catalyzes the synthesis of short RNA molecules used as primers for DNA polymerase during DNA replication.</text>
</comment>
<dbReference type="CDD" id="cd03364">
    <property type="entry name" value="TOPRIM_DnaG_primases"/>
    <property type="match status" value="1"/>
</dbReference>
<evidence type="ECO:0000256" key="14">
    <source>
        <dbReference type="PIRSR" id="PIRSR002811-1"/>
    </source>
</evidence>
<evidence type="ECO:0000313" key="16">
    <source>
        <dbReference type="EMBL" id="MBE6092347.1"/>
    </source>
</evidence>
<comment type="domain">
    <text evidence="12">Contains an N-terminal zinc-binding domain, a central core domain that contains the primase activity, and a C-terminal DnaB-binding domain.</text>
</comment>
<dbReference type="PANTHER" id="PTHR30313:SF2">
    <property type="entry name" value="DNA PRIMASE"/>
    <property type="match status" value="1"/>
</dbReference>
<name>A0A928A121_SELRU</name>
<dbReference type="EC" id="2.7.7.101" evidence="12"/>
<dbReference type="Pfam" id="PF13155">
    <property type="entry name" value="Toprim_2"/>
    <property type="match status" value="1"/>
</dbReference>
<dbReference type="InterPro" id="IPR037068">
    <property type="entry name" value="DNA_primase_core_N_sf"/>
</dbReference>
<dbReference type="InterPro" id="IPR034151">
    <property type="entry name" value="TOPRIM_DnaG_bac"/>
</dbReference>
<dbReference type="InterPro" id="IPR002694">
    <property type="entry name" value="Znf_CHC2"/>
</dbReference>
<keyword evidence="7 12" id="KW-0863">Zinc-finger</keyword>
<protein>
    <recommendedName>
        <fullName evidence="12 13">DNA primase</fullName>
        <ecNumber evidence="12">2.7.7.101</ecNumber>
    </recommendedName>
</protein>
<dbReference type="GO" id="GO:0006269">
    <property type="term" value="P:DNA replication, synthesis of primer"/>
    <property type="evidence" value="ECO:0007669"/>
    <property type="project" value="UniProtKB-UniRule"/>
</dbReference>
<dbReference type="InterPro" id="IPR019475">
    <property type="entry name" value="DNA_primase_DnaB-bd"/>
</dbReference>
<sequence length="601" mass="67396">MHREDMDEFVEQVTAQSDLLQTVQSYVPLKRKGNRYWGCCPFHGEKTPSFSVVPDKGFFYCFGCHAGGNVFKFLSLIENITYFEAIKLQAEKLGIPMPQRQKTPQEIARDKEIADLRKVNEMARDFYHNCLTLTRLGEPGKAYFTSRAISAETIAEFKLGFAPHAWDKLSTAFLKRGVKQELLLSDGLAAERQNGGGIYDRFRNRIIIPIADERGRVVGFGGRVLDDSTPKYLNTPETVLFNKRRILFGLDRANRAIKQAGYAIVVEGYMDAISVFSAGVKNVVASLGTAFTAEHCKLLLRYAPAIYFCYDSDDAGQKATIRALSIVQGTGATVRVIVVPDGKDPDEYIRKHGAEAFQQLVKKALPLVEYRLQYVLKNFDHDSLEGKVKALHAMLPVLTGIREPAVLGEYIKRLSQALLLDEGIVRDEFRRFGHQPLPEDSGPLVQREPIRQAVRRTDTALQRAGRIVIRLAFQDVGILAHFATMVPLTDVGDEPQREILLALQEFAAQGKNSNDTELANKLSEPAMAELSRAMVEDLGVLSETEAYSNAVRVLRKAYLNMRYVKHSQRAAELARQGDAAYVAELNQAQKIKSEMEELQFE</sequence>
<evidence type="ECO:0000256" key="11">
    <source>
        <dbReference type="ARBA" id="ARBA00023163"/>
    </source>
</evidence>
<comment type="subunit">
    <text evidence="12">Monomer. Interacts with DnaB.</text>
</comment>
<dbReference type="FunFam" id="3.90.580.10:FF:000001">
    <property type="entry name" value="DNA primase"/>
    <property type="match status" value="1"/>
</dbReference>
<keyword evidence="6 12" id="KW-0479">Metal-binding</keyword>
<evidence type="ECO:0000256" key="8">
    <source>
        <dbReference type="ARBA" id="ARBA00022833"/>
    </source>
</evidence>
<dbReference type="InterPro" id="IPR013264">
    <property type="entry name" value="DNAG_N"/>
</dbReference>
<evidence type="ECO:0000256" key="3">
    <source>
        <dbReference type="ARBA" id="ARBA00022679"/>
    </source>
</evidence>
<evidence type="ECO:0000256" key="5">
    <source>
        <dbReference type="ARBA" id="ARBA00022705"/>
    </source>
</evidence>
<evidence type="ECO:0000256" key="12">
    <source>
        <dbReference type="HAMAP-Rule" id="MF_00974"/>
    </source>
</evidence>
<dbReference type="InterPro" id="IPR050219">
    <property type="entry name" value="DnaG_primase"/>
</dbReference>
<dbReference type="GO" id="GO:0003677">
    <property type="term" value="F:DNA binding"/>
    <property type="evidence" value="ECO:0007669"/>
    <property type="project" value="UniProtKB-KW"/>
</dbReference>
<dbReference type="Pfam" id="PF10410">
    <property type="entry name" value="DnaB_bind"/>
    <property type="match status" value="1"/>
</dbReference>
<organism evidence="16 17">
    <name type="scientific">Selenomonas ruminantium</name>
    <dbReference type="NCBI Taxonomy" id="971"/>
    <lineage>
        <taxon>Bacteria</taxon>
        <taxon>Bacillati</taxon>
        <taxon>Bacillota</taxon>
        <taxon>Negativicutes</taxon>
        <taxon>Selenomonadales</taxon>
        <taxon>Selenomonadaceae</taxon>
        <taxon>Selenomonas</taxon>
    </lineage>
</organism>
<keyword evidence="4 12" id="KW-0548">Nucleotidyltransferase</keyword>
<dbReference type="HAMAP" id="MF_00974">
    <property type="entry name" value="DNA_primase_DnaG"/>
    <property type="match status" value="1"/>
</dbReference>
<dbReference type="PANTHER" id="PTHR30313">
    <property type="entry name" value="DNA PRIMASE"/>
    <property type="match status" value="1"/>
</dbReference>
<feature type="zinc finger region" description="CHC2-type" evidence="12 14">
    <location>
        <begin position="40"/>
        <end position="64"/>
    </location>
</feature>
<keyword evidence="2 12" id="KW-0639">Primosome</keyword>
<keyword evidence="5 12" id="KW-0235">DNA replication</keyword>
<proteinExistence type="inferred from homology"/>
<dbReference type="Pfam" id="PF01807">
    <property type="entry name" value="Zn_ribbon_DnaG"/>
    <property type="match status" value="1"/>
</dbReference>
<dbReference type="Pfam" id="PF08275">
    <property type="entry name" value="DNAG_N"/>
    <property type="match status" value="1"/>
</dbReference>
<dbReference type="FunFam" id="3.90.980.10:FF:000001">
    <property type="entry name" value="DNA primase"/>
    <property type="match status" value="1"/>
</dbReference>
<evidence type="ECO:0000256" key="13">
    <source>
        <dbReference type="PIRNR" id="PIRNR002811"/>
    </source>
</evidence>
<dbReference type="FunFam" id="3.40.1360.10:FF:000002">
    <property type="entry name" value="DNA primase"/>
    <property type="match status" value="1"/>
</dbReference>
<evidence type="ECO:0000256" key="10">
    <source>
        <dbReference type="ARBA" id="ARBA00023125"/>
    </source>
</evidence>
<dbReference type="SUPFAM" id="SSF56731">
    <property type="entry name" value="DNA primase core"/>
    <property type="match status" value="1"/>
</dbReference>
<dbReference type="PIRSF" id="PIRSF002811">
    <property type="entry name" value="DnaG"/>
    <property type="match status" value="1"/>
</dbReference>